<evidence type="ECO:0000256" key="3">
    <source>
        <dbReference type="ARBA" id="ARBA00022723"/>
    </source>
</evidence>
<reference evidence="8" key="1">
    <citation type="submission" date="2022-02" db="EMBL/GenBank/DDBJ databases">
        <title>Vibrio sp. nov., a new bacterium isolated from Bohai sea, China.</title>
        <authorList>
            <person name="Yuan Y."/>
        </authorList>
    </citation>
    <scope>NUCLEOTIDE SEQUENCE</scope>
    <source>
        <strain evidence="8">DBSS07</strain>
    </source>
</reference>
<dbReference type="InterPro" id="IPR000086">
    <property type="entry name" value="NUDIX_hydrolase_dom"/>
</dbReference>
<dbReference type="NCBIfam" id="NF007980">
    <property type="entry name" value="PRK10707.1"/>
    <property type="match status" value="1"/>
</dbReference>
<dbReference type="PANTHER" id="PTHR12992:SF11">
    <property type="entry name" value="MITOCHONDRIAL COENZYME A DIPHOSPHATASE NUDT8"/>
    <property type="match status" value="1"/>
</dbReference>
<proteinExistence type="predicted"/>
<keyword evidence="4" id="KW-0378">Hydrolase</keyword>
<organism evidence="8 9">
    <name type="scientific">Vibrio paucivorans</name>
    <dbReference type="NCBI Taxonomy" id="2829489"/>
    <lineage>
        <taxon>Bacteria</taxon>
        <taxon>Pseudomonadati</taxon>
        <taxon>Pseudomonadota</taxon>
        <taxon>Gammaproteobacteria</taxon>
        <taxon>Vibrionales</taxon>
        <taxon>Vibrionaceae</taxon>
        <taxon>Vibrio</taxon>
    </lineage>
</organism>
<dbReference type="InterPro" id="IPR045121">
    <property type="entry name" value="CoAse"/>
</dbReference>
<dbReference type="Pfam" id="PF00293">
    <property type="entry name" value="NUDIX"/>
    <property type="match status" value="1"/>
</dbReference>
<sequence length="201" mass="22962">MFELSKSDLIQKFQFHQPVEYHQESTRRVSHLANKPLRKASVLIGFVERKGELSVVLTRRASHLKHHPGQISFPGGKYEESDASLLDTAIREANEEIGIDPKHIHIIGQMPELITVSHFSVTPVIAFIDANFSMVIDENEVDEAFEVPVDHLLDSSKLFSHTFTINNANHRVFGIPYKRHFIWGMTAQIIQAMQQHIMKTN</sequence>
<dbReference type="CDD" id="cd03426">
    <property type="entry name" value="NUDIX_CoAse_Nudt7"/>
    <property type="match status" value="1"/>
</dbReference>
<evidence type="ECO:0000256" key="6">
    <source>
        <dbReference type="ARBA" id="ARBA00023211"/>
    </source>
</evidence>
<evidence type="ECO:0000313" key="8">
    <source>
        <dbReference type="EMBL" id="MCW8332911.1"/>
    </source>
</evidence>
<keyword evidence="6" id="KW-0464">Manganese</keyword>
<evidence type="ECO:0000256" key="5">
    <source>
        <dbReference type="ARBA" id="ARBA00022842"/>
    </source>
</evidence>
<dbReference type="PANTHER" id="PTHR12992">
    <property type="entry name" value="NUDIX HYDROLASE"/>
    <property type="match status" value="1"/>
</dbReference>
<keyword evidence="9" id="KW-1185">Reference proteome</keyword>
<evidence type="ECO:0000259" key="7">
    <source>
        <dbReference type="PROSITE" id="PS51462"/>
    </source>
</evidence>
<gene>
    <name evidence="8" type="ORF">MD483_03570</name>
</gene>
<dbReference type="Proteomes" id="UP001155586">
    <property type="component" value="Unassembled WGS sequence"/>
</dbReference>
<evidence type="ECO:0000256" key="1">
    <source>
        <dbReference type="ARBA" id="ARBA00001936"/>
    </source>
</evidence>
<evidence type="ECO:0000313" key="9">
    <source>
        <dbReference type="Proteomes" id="UP001155586"/>
    </source>
</evidence>
<dbReference type="SUPFAM" id="SSF55811">
    <property type="entry name" value="Nudix"/>
    <property type="match status" value="1"/>
</dbReference>
<comment type="cofactor">
    <cofactor evidence="2">
        <name>Mg(2+)</name>
        <dbReference type="ChEBI" id="CHEBI:18420"/>
    </cofactor>
</comment>
<keyword evidence="3" id="KW-0479">Metal-binding</keyword>
<feature type="domain" description="Nudix hydrolase" evidence="7">
    <location>
        <begin position="36"/>
        <end position="169"/>
    </location>
</feature>
<dbReference type="GO" id="GO:0010945">
    <property type="term" value="F:coenzyme A diphosphatase activity"/>
    <property type="evidence" value="ECO:0007669"/>
    <property type="project" value="InterPro"/>
</dbReference>
<dbReference type="Gene3D" id="3.90.79.10">
    <property type="entry name" value="Nucleoside Triphosphate Pyrophosphohydrolase"/>
    <property type="match status" value="1"/>
</dbReference>
<evidence type="ECO:0000256" key="4">
    <source>
        <dbReference type="ARBA" id="ARBA00022801"/>
    </source>
</evidence>
<dbReference type="PROSITE" id="PS51462">
    <property type="entry name" value="NUDIX"/>
    <property type="match status" value="1"/>
</dbReference>
<keyword evidence="5" id="KW-0460">Magnesium</keyword>
<comment type="cofactor">
    <cofactor evidence="1">
        <name>Mn(2+)</name>
        <dbReference type="ChEBI" id="CHEBI:29035"/>
    </cofactor>
</comment>
<dbReference type="GO" id="GO:0046872">
    <property type="term" value="F:metal ion binding"/>
    <property type="evidence" value="ECO:0007669"/>
    <property type="project" value="UniProtKB-KW"/>
</dbReference>
<dbReference type="EMBL" id="JAKRRX010000012">
    <property type="protein sequence ID" value="MCW8332911.1"/>
    <property type="molecule type" value="Genomic_DNA"/>
</dbReference>
<protein>
    <submittedName>
        <fullName evidence="8">CoA pyrophosphatase</fullName>
    </submittedName>
</protein>
<name>A0A9X3CC30_9VIBR</name>
<evidence type="ECO:0000256" key="2">
    <source>
        <dbReference type="ARBA" id="ARBA00001946"/>
    </source>
</evidence>
<accession>A0A9X3CC30</accession>
<dbReference type="InterPro" id="IPR015797">
    <property type="entry name" value="NUDIX_hydrolase-like_dom_sf"/>
</dbReference>
<comment type="caution">
    <text evidence="8">The sequence shown here is derived from an EMBL/GenBank/DDBJ whole genome shotgun (WGS) entry which is preliminary data.</text>
</comment>
<dbReference type="AlphaFoldDB" id="A0A9X3CC30"/>